<dbReference type="OrthoDB" id="6910977at2759"/>
<keyword evidence="4" id="KW-0862">Zinc</keyword>
<feature type="region of interest" description="Disordered" evidence="6">
    <location>
        <begin position="224"/>
        <end position="268"/>
    </location>
</feature>
<keyword evidence="9" id="KW-1185">Reference proteome</keyword>
<gene>
    <name evidence="8" type="ORF">J437_LFUL013863</name>
</gene>
<dbReference type="InterPro" id="IPR036236">
    <property type="entry name" value="Znf_C2H2_sf"/>
</dbReference>
<accession>A0A8K0KIL9</accession>
<dbReference type="GO" id="GO:0000977">
    <property type="term" value="F:RNA polymerase II transcription regulatory region sequence-specific DNA binding"/>
    <property type="evidence" value="ECO:0007669"/>
    <property type="project" value="TreeGrafter"/>
</dbReference>
<dbReference type="FunFam" id="3.30.160.60:FF:000710">
    <property type="entry name" value="Zinc finger protein 768"/>
    <property type="match status" value="1"/>
</dbReference>
<comment type="caution">
    <text evidence="8">The sequence shown here is derived from an EMBL/GenBank/DDBJ whole genome shotgun (WGS) entry which is preliminary data.</text>
</comment>
<dbReference type="Proteomes" id="UP000792457">
    <property type="component" value="Unassembled WGS sequence"/>
</dbReference>
<feature type="domain" description="C2H2-type" evidence="7">
    <location>
        <begin position="455"/>
        <end position="474"/>
    </location>
</feature>
<reference evidence="8" key="1">
    <citation type="submission" date="2013-04" db="EMBL/GenBank/DDBJ databases">
        <authorList>
            <person name="Qu J."/>
            <person name="Murali S.C."/>
            <person name="Bandaranaike D."/>
            <person name="Bellair M."/>
            <person name="Blankenburg K."/>
            <person name="Chao H."/>
            <person name="Dinh H."/>
            <person name="Doddapaneni H."/>
            <person name="Downs B."/>
            <person name="Dugan-Rocha S."/>
            <person name="Elkadiri S."/>
            <person name="Gnanaolivu R.D."/>
            <person name="Hernandez B."/>
            <person name="Javaid M."/>
            <person name="Jayaseelan J.C."/>
            <person name="Lee S."/>
            <person name="Li M."/>
            <person name="Ming W."/>
            <person name="Munidasa M."/>
            <person name="Muniz J."/>
            <person name="Nguyen L."/>
            <person name="Ongeri F."/>
            <person name="Osuji N."/>
            <person name="Pu L.-L."/>
            <person name="Puazo M."/>
            <person name="Qu C."/>
            <person name="Quiroz J."/>
            <person name="Raj R."/>
            <person name="Weissenberger G."/>
            <person name="Xin Y."/>
            <person name="Zou X."/>
            <person name="Han Y."/>
            <person name="Richards S."/>
            <person name="Worley K."/>
            <person name="Muzny D."/>
            <person name="Gibbs R."/>
        </authorList>
    </citation>
    <scope>NUCLEOTIDE SEQUENCE</scope>
    <source>
        <strain evidence="8">Sampled in the wild</strain>
    </source>
</reference>
<dbReference type="EMBL" id="KZ308863">
    <property type="protein sequence ID" value="KAG8234983.1"/>
    <property type="molecule type" value="Genomic_DNA"/>
</dbReference>
<evidence type="ECO:0000313" key="8">
    <source>
        <dbReference type="EMBL" id="KAG8234983.1"/>
    </source>
</evidence>
<evidence type="ECO:0000256" key="5">
    <source>
        <dbReference type="PROSITE-ProRule" id="PRU00042"/>
    </source>
</evidence>
<dbReference type="PROSITE" id="PS50157">
    <property type="entry name" value="ZINC_FINGER_C2H2_2"/>
    <property type="match status" value="3"/>
</dbReference>
<feature type="compositionally biased region" description="Low complexity" evidence="6">
    <location>
        <begin position="236"/>
        <end position="267"/>
    </location>
</feature>
<keyword evidence="1" id="KW-0479">Metal-binding</keyword>
<dbReference type="PANTHER" id="PTHR24409">
    <property type="entry name" value="ZINC FINGER PROTEIN 142"/>
    <property type="match status" value="1"/>
</dbReference>
<feature type="domain" description="C2H2-type" evidence="7">
    <location>
        <begin position="426"/>
        <end position="456"/>
    </location>
</feature>
<dbReference type="Pfam" id="PF00096">
    <property type="entry name" value="zf-C2H2"/>
    <property type="match status" value="3"/>
</dbReference>
<evidence type="ECO:0000313" key="9">
    <source>
        <dbReference type="Proteomes" id="UP000792457"/>
    </source>
</evidence>
<keyword evidence="2" id="KW-0677">Repeat</keyword>
<dbReference type="InterPro" id="IPR013087">
    <property type="entry name" value="Znf_C2H2_type"/>
</dbReference>
<dbReference type="Gene3D" id="3.30.160.60">
    <property type="entry name" value="Classic Zinc Finger"/>
    <property type="match status" value="2"/>
</dbReference>
<evidence type="ECO:0000259" key="7">
    <source>
        <dbReference type="PROSITE" id="PS50157"/>
    </source>
</evidence>
<evidence type="ECO:0000256" key="4">
    <source>
        <dbReference type="ARBA" id="ARBA00022833"/>
    </source>
</evidence>
<dbReference type="PROSITE" id="PS00028">
    <property type="entry name" value="ZINC_FINGER_C2H2_1"/>
    <property type="match status" value="2"/>
</dbReference>
<reference evidence="8" key="2">
    <citation type="submission" date="2017-10" db="EMBL/GenBank/DDBJ databases">
        <title>Ladona fulva Genome sequencing and assembly.</title>
        <authorList>
            <person name="Murali S."/>
            <person name="Richards S."/>
            <person name="Bandaranaike D."/>
            <person name="Bellair M."/>
            <person name="Blankenburg K."/>
            <person name="Chao H."/>
            <person name="Dinh H."/>
            <person name="Doddapaneni H."/>
            <person name="Dugan-Rocha S."/>
            <person name="Elkadiri S."/>
            <person name="Gnanaolivu R."/>
            <person name="Hernandez B."/>
            <person name="Skinner E."/>
            <person name="Javaid M."/>
            <person name="Lee S."/>
            <person name="Li M."/>
            <person name="Ming W."/>
            <person name="Munidasa M."/>
            <person name="Muniz J."/>
            <person name="Nguyen L."/>
            <person name="Hughes D."/>
            <person name="Osuji N."/>
            <person name="Pu L.-L."/>
            <person name="Puazo M."/>
            <person name="Qu C."/>
            <person name="Quiroz J."/>
            <person name="Raj R."/>
            <person name="Weissenberger G."/>
            <person name="Xin Y."/>
            <person name="Zou X."/>
            <person name="Han Y."/>
            <person name="Worley K."/>
            <person name="Muzny D."/>
            <person name="Gibbs R."/>
        </authorList>
    </citation>
    <scope>NUCLEOTIDE SEQUENCE</scope>
    <source>
        <strain evidence="8">Sampled in the wild</strain>
    </source>
</reference>
<dbReference type="PANTHER" id="PTHR24409:SF295">
    <property type="entry name" value="AZ2-RELATED"/>
    <property type="match status" value="1"/>
</dbReference>
<proteinExistence type="predicted"/>
<evidence type="ECO:0000256" key="1">
    <source>
        <dbReference type="ARBA" id="ARBA00022723"/>
    </source>
</evidence>
<name>A0A8K0KIL9_LADFU</name>
<evidence type="ECO:0000256" key="2">
    <source>
        <dbReference type="ARBA" id="ARBA00022737"/>
    </source>
</evidence>
<keyword evidence="3 5" id="KW-0863">Zinc-finger</keyword>
<dbReference type="SUPFAM" id="SSF57667">
    <property type="entry name" value="beta-beta-alpha zinc fingers"/>
    <property type="match status" value="1"/>
</dbReference>
<evidence type="ECO:0000256" key="6">
    <source>
        <dbReference type="SAM" id="MobiDB-lite"/>
    </source>
</evidence>
<organism evidence="8 9">
    <name type="scientific">Ladona fulva</name>
    <name type="common">Scarce chaser dragonfly</name>
    <name type="synonym">Libellula fulva</name>
    <dbReference type="NCBI Taxonomy" id="123851"/>
    <lineage>
        <taxon>Eukaryota</taxon>
        <taxon>Metazoa</taxon>
        <taxon>Ecdysozoa</taxon>
        <taxon>Arthropoda</taxon>
        <taxon>Hexapoda</taxon>
        <taxon>Insecta</taxon>
        <taxon>Pterygota</taxon>
        <taxon>Palaeoptera</taxon>
        <taxon>Odonata</taxon>
        <taxon>Epiprocta</taxon>
        <taxon>Anisoptera</taxon>
        <taxon>Libelluloidea</taxon>
        <taxon>Libellulidae</taxon>
        <taxon>Ladona</taxon>
    </lineage>
</organism>
<dbReference type="GO" id="GO:0005634">
    <property type="term" value="C:nucleus"/>
    <property type="evidence" value="ECO:0007669"/>
    <property type="project" value="TreeGrafter"/>
</dbReference>
<evidence type="ECO:0000256" key="3">
    <source>
        <dbReference type="ARBA" id="ARBA00022771"/>
    </source>
</evidence>
<dbReference type="GO" id="GO:0008270">
    <property type="term" value="F:zinc ion binding"/>
    <property type="evidence" value="ECO:0007669"/>
    <property type="project" value="UniProtKB-KW"/>
</dbReference>
<sequence>MELVRAMNLLRRNNRLSSEDFCSLYWNSIIISSTYSCFTVDVMPHCFMKSIRCHFNENMVERKGKDLLIDARRPLELEDQVTSPPMSDDSTEETEFTMEKRNAYRGVKMEETNEEMDLEHWKLKYDCPSQYTVQARNMSRSSPKDGPRYAGTASKYNLRKCSIDIPKVENSSKEVRLFKKNRMNLERNTNSVDIGRTCVPLSESERKPVETDEKLKEARRTLERNLHRTEELTQENNSIATTNISSSIDRAVSSSPLTRPSSSGPLSQFLSARQNKDNATHDSIESSKVTVGHGILAKVVRKSNVVLNNMQLEMKNNQSTVHQPTCSSAMKKSIPPLLPVGTQNLNQYQTIYDDMEGSKNLYWPPSPPLIRICSLDQNDEGSVPNKQPWLSQRRSPQHTCPHCKKKFDRLWVLKGHMRLHTGERPFICPVCSKTFADRSNLRAHQRTRNHHSWEWRCPSCSKAFSQKRYMERHQIEACRKYGMWQQCPKISMQAAP</sequence>
<feature type="domain" description="C2H2-type" evidence="7">
    <location>
        <begin position="398"/>
        <end position="425"/>
    </location>
</feature>
<dbReference type="AlphaFoldDB" id="A0A8K0KIL9"/>
<protein>
    <recommendedName>
        <fullName evidence="7">C2H2-type domain-containing protein</fullName>
    </recommendedName>
</protein>
<dbReference type="SMART" id="SM00355">
    <property type="entry name" value="ZnF_C2H2"/>
    <property type="match status" value="3"/>
</dbReference>
<dbReference type="GO" id="GO:0000981">
    <property type="term" value="F:DNA-binding transcription factor activity, RNA polymerase II-specific"/>
    <property type="evidence" value="ECO:0007669"/>
    <property type="project" value="TreeGrafter"/>
</dbReference>